<name>A0A0A7HC25_9CAUD</name>
<dbReference type="OrthoDB" id="18303at10239"/>
<sequence length="91" mass="10810">MIYKIWTYISIFVIAGIAFIPTQTDSERYEREIEIVASTYHSVNKECPNKNGINLQKAHYMLTVTSPVQRIWVDRHFSDLFAIYCFKFKRL</sequence>
<keyword evidence="1" id="KW-0472">Membrane</keyword>
<dbReference type="EMBL" id="KP007360">
    <property type="protein sequence ID" value="AIZ02163.1"/>
    <property type="molecule type" value="Genomic_DNA"/>
</dbReference>
<protein>
    <submittedName>
        <fullName evidence="2">Uncharacterized protein</fullName>
    </submittedName>
</protein>
<keyword evidence="1" id="KW-1133">Transmembrane helix</keyword>
<dbReference type="GeneID" id="26633783"/>
<organism evidence="2 3">
    <name type="scientific">Escherichia phage vB_EcoM_VR20</name>
    <dbReference type="NCBI Taxonomy" id="1567027"/>
    <lineage>
        <taxon>Viruses</taxon>
        <taxon>Duplodnaviria</taxon>
        <taxon>Heunggongvirae</taxon>
        <taxon>Uroviricota</taxon>
        <taxon>Caudoviricetes</taxon>
        <taxon>Pantevenvirales</taxon>
        <taxon>Straboviridae</taxon>
        <taxon>Tevenvirinae</taxon>
        <taxon>Gaprivervirus</taxon>
        <taxon>Gaprivervirus vr20</taxon>
    </lineage>
</organism>
<evidence type="ECO:0000313" key="2">
    <source>
        <dbReference type="EMBL" id="AIZ02163.1"/>
    </source>
</evidence>
<dbReference type="KEGG" id="vg:26633783"/>
<evidence type="ECO:0000256" key="1">
    <source>
        <dbReference type="SAM" id="Phobius"/>
    </source>
</evidence>
<reference evidence="2 3" key="1">
    <citation type="submission" date="2014-10" db="EMBL/GenBank/DDBJ databases">
        <title>VR bacteriophages - a small but diverse group of low-temperature viruses.</title>
        <authorList>
            <person name="Kaliniene L."/>
            <person name="Meskys R."/>
            <person name="Simoliunas E."/>
            <person name="Zajanckauskaite A."/>
            <person name="Truncaite L."/>
        </authorList>
    </citation>
    <scope>NUCLEOTIDE SEQUENCE [LARGE SCALE GENOMIC DNA]</scope>
</reference>
<evidence type="ECO:0000313" key="3">
    <source>
        <dbReference type="Proteomes" id="UP000030716"/>
    </source>
</evidence>
<feature type="transmembrane region" description="Helical" evidence="1">
    <location>
        <begin position="6"/>
        <end position="22"/>
    </location>
</feature>
<gene>
    <name evidence="2" type="ORF">VR20_105</name>
</gene>
<dbReference type="Proteomes" id="UP000030716">
    <property type="component" value="Segment"/>
</dbReference>
<proteinExistence type="predicted"/>
<keyword evidence="3" id="KW-1185">Reference proteome</keyword>
<accession>A0A0A7HC25</accession>
<keyword evidence="1" id="KW-0812">Transmembrane</keyword>
<dbReference type="RefSeq" id="YP_009207284.1">
    <property type="nucleotide sequence ID" value="NC_028894.1"/>
</dbReference>